<comment type="cofactor">
    <cofactor evidence="1">
        <name>FAD</name>
        <dbReference type="ChEBI" id="CHEBI:57692"/>
    </cofactor>
</comment>
<keyword evidence="4" id="KW-0560">Oxidoreductase</keyword>
<dbReference type="Proteomes" id="UP000318937">
    <property type="component" value="Unassembled WGS sequence"/>
</dbReference>
<evidence type="ECO:0000256" key="3">
    <source>
        <dbReference type="ARBA" id="ARBA00022630"/>
    </source>
</evidence>
<dbReference type="Pfam" id="PF01266">
    <property type="entry name" value="DAO"/>
    <property type="match status" value="1"/>
</dbReference>
<dbReference type="EMBL" id="VDGG01000016">
    <property type="protein sequence ID" value="TQR15306.1"/>
    <property type="molecule type" value="Genomic_DNA"/>
</dbReference>
<feature type="domain" description="FAD dependent oxidoreductase" evidence="5">
    <location>
        <begin position="4"/>
        <end position="346"/>
    </location>
</feature>
<evidence type="ECO:0000256" key="4">
    <source>
        <dbReference type="ARBA" id="ARBA00023002"/>
    </source>
</evidence>
<dbReference type="Gene3D" id="3.50.50.60">
    <property type="entry name" value="FAD/NAD(P)-binding domain"/>
    <property type="match status" value="1"/>
</dbReference>
<gene>
    <name evidence="6" type="ORF">FG383_09380</name>
</gene>
<sequence>MISYVVIGGGILGASTAYHLAKNNVSVTLIDRKDLGQASDAAAGIICPWISQRRNKKWYALVRNGAKYYKQLVKELEDLGETSTGYKQVGAIALQNDAKKLQKMFERAIEKREEAPEIGDLKILSPDETKSFFPLLSEDFTSLYVEGAARVDGRAMRDALISAAKKLGAEVIYSDAQLLGGDVFVNGKPLTADKIILTAGAWGNEIPAALGKDMKVSFQKAQIMHFLIENEGTEDWPVVLPPTNQYLLAFDKGKIVAGSTYEENTGYDPLVTEAGKQVLLEHATSIAKSLETAHMEEVRVGFRPYTPEFLPVIGNVPNFDSIYFANGLGASGLTAGPFVGAELARLALGQETVLDLSLYAPTGKT</sequence>
<dbReference type="GO" id="GO:0016491">
    <property type="term" value="F:oxidoreductase activity"/>
    <property type="evidence" value="ECO:0007669"/>
    <property type="project" value="UniProtKB-KW"/>
</dbReference>
<dbReference type="GO" id="GO:0005737">
    <property type="term" value="C:cytoplasm"/>
    <property type="evidence" value="ECO:0007669"/>
    <property type="project" value="TreeGrafter"/>
</dbReference>
<name>A0A544TD03_9BACI</name>
<comment type="similarity">
    <text evidence="2">Belongs to the DadA oxidoreductase family.</text>
</comment>
<evidence type="ECO:0000256" key="2">
    <source>
        <dbReference type="ARBA" id="ARBA00009410"/>
    </source>
</evidence>
<reference evidence="6 7" key="1">
    <citation type="submission" date="2019-05" db="EMBL/GenBank/DDBJ databases">
        <title>Psychrobacillus vulpis sp. nov., a new species isolated from feces of a red fox that inhabits in The Tablas de Daimiel Natural Park, Albacete, Spain.</title>
        <authorList>
            <person name="Rodriguez M."/>
            <person name="Reina J.C."/>
            <person name="Bejar V."/>
            <person name="Llamas I."/>
        </authorList>
    </citation>
    <scope>NUCLEOTIDE SEQUENCE [LARGE SCALE GENOMIC DNA]</scope>
    <source>
        <strain evidence="6 7">NHI-2</strain>
    </source>
</reference>
<protein>
    <submittedName>
        <fullName evidence="6">FAD-binding oxidoreductase</fullName>
    </submittedName>
</protein>
<evidence type="ECO:0000259" key="5">
    <source>
        <dbReference type="Pfam" id="PF01266"/>
    </source>
</evidence>
<dbReference type="InterPro" id="IPR006076">
    <property type="entry name" value="FAD-dep_OxRdtase"/>
</dbReference>
<proteinExistence type="inferred from homology"/>
<organism evidence="6 7">
    <name type="scientific">Psychrobacillus soli</name>
    <dbReference type="NCBI Taxonomy" id="1543965"/>
    <lineage>
        <taxon>Bacteria</taxon>
        <taxon>Bacillati</taxon>
        <taxon>Bacillota</taxon>
        <taxon>Bacilli</taxon>
        <taxon>Bacillales</taxon>
        <taxon>Bacillaceae</taxon>
        <taxon>Psychrobacillus</taxon>
    </lineage>
</organism>
<keyword evidence="3" id="KW-0285">Flavoprotein</keyword>
<dbReference type="AlphaFoldDB" id="A0A544TD03"/>
<dbReference type="SUPFAM" id="SSF54373">
    <property type="entry name" value="FAD-linked reductases, C-terminal domain"/>
    <property type="match status" value="1"/>
</dbReference>
<dbReference type="RefSeq" id="WP_142607154.1">
    <property type="nucleotide sequence ID" value="NZ_VDGG01000016.1"/>
</dbReference>
<keyword evidence="7" id="KW-1185">Reference proteome</keyword>
<dbReference type="SUPFAM" id="SSF51905">
    <property type="entry name" value="FAD/NAD(P)-binding domain"/>
    <property type="match status" value="1"/>
</dbReference>
<dbReference type="InterPro" id="IPR036188">
    <property type="entry name" value="FAD/NAD-bd_sf"/>
</dbReference>
<evidence type="ECO:0000313" key="7">
    <source>
        <dbReference type="Proteomes" id="UP000318937"/>
    </source>
</evidence>
<comment type="caution">
    <text evidence="6">The sequence shown here is derived from an EMBL/GenBank/DDBJ whole genome shotgun (WGS) entry which is preliminary data.</text>
</comment>
<dbReference type="PANTHER" id="PTHR13847">
    <property type="entry name" value="SARCOSINE DEHYDROGENASE-RELATED"/>
    <property type="match status" value="1"/>
</dbReference>
<dbReference type="Gene3D" id="3.30.9.10">
    <property type="entry name" value="D-Amino Acid Oxidase, subunit A, domain 2"/>
    <property type="match status" value="1"/>
</dbReference>
<dbReference type="OrthoDB" id="9805337at2"/>
<evidence type="ECO:0000313" key="6">
    <source>
        <dbReference type="EMBL" id="TQR15306.1"/>
    </source>
</evidence>
<evidence type="ECO:0000256" key="1">
    <source>
        <dbReference type="ARBA" id="ARBA00001974"/>
    </source>
</evidence>
<accession>A0A544TD03</accession>
<dbReference type="PANTHER" id="PTHR13847:SF286">
    <property type="entry name" value="D-AMINO ACID DEHYDROGENASE"/>
    <property type="match status" value="1"/>
</dbReference>